<feature type="domain" description="DUF4398" evidence="2">
    <location>
        <begin position="26"/>
        <end position="99"/>
    </location>
</feature>
<evidence type="ECO:0000313" key="3">
    <source>
        <dbReference type="EMBL" id="SNS86147.1"/>
    </source>
</evidence>
<proteinExistence type="predicted"/>
<organism evidence="3 4">
    <name type="scientific">Pseudomonas segetis</name>
    <dbReference type="NCBI Taxonomy" id="298908"/>
    <lineage>
        <taxon>Bacteria</taxon>
        <taxon>Pseudomonadati</taxon>
        <taxon>Pseudomonadota</taxon>
        <taxon>Gammaproteobacteria</taxon>
        <taxon>Pseudomonadales</taxon>
        <taxon>Pseudomonadaceae</taxon>
        <taxon>Pseudomonas</taxon>
    </lineage>
</organism>
<dbReference type="Gene3D" id="1.20.1270.390">
    <property type="match status" value="1"/>
</dbReference>
<name>A0A239HXS1_9PSED</name>
<keyword evidence="4" id="KW-1185">Reference proteome</keyword>
<dbReference type="Pfam" id="PF14346">
    <property type="entry name" value="DUF4398"/>
    <property type="match status" value="1"/>
</dbReference>
<evidence type="ECO:0000256" key="1">
    <source>
        <dbReference type="SAM" id="Coils"/>
    </source>
</evidence>
<evidence type="ECO:0000259" key="2">
    <source>
        <dbReference type="Pfam" id="PF14346"/>
    </source>
</evidence>
<dbReference type="AlphaFoldDB" id="A0A239HXS1"/>
<dbReference type="InterPro" id="IPR025511">
    <property type="entry name" value="DUF4398"/>
</dbReference>
<accession>A0A239HXS1</accession>
<dbReference type="EMBL" id="FZOG01000005">
    <property type="protein sequence ID" value="SNS86147.1"/>
    <property type="molecule type" value="Genomic_DNA"/>
</dbReference>
<dbReference type="Proteomes" id="UP000242915">
    <property type="component" value="Unassembled WGS sequence"/>
</dbReference>
<sequence length="117" mass="12763">MINRIYPAGMVLLLLAGCANDPVPTEQMRLADQAIEQATAVGAVSTDASMRLALSKQQLAQAALLDEQYKEARVLAEQAELDAREAEARVLASKSSAQLLEINKRINRMRQQLGSQL</sequence>
<protein>
    <recommendedName>
        <fullName evidence="2">DUF4398 domain-containing protein</fullName>
    </recommendedName>
</protein>
<keyword evidence="1" id="KW-0175">Coiled coil</keyword>
<feature type="coiled-coil region" evidence="1">
    <location>
        <begin position="62"/>
        <end position="89"/>
    </location>
</feature>
<dbReference type="PROSITE" id="PS51257">
    <property type="entry name" value="PROKAR_LIPOPROTEIN"/>
    <property type="match status" value="1"/>
</dbReference>
<gene>
    <name evidence="3" type="ORF">SAMN05216255_3643</name>
</gene>
<reference evidence="4" key="1">
    <citation type="submission" date="2017-06" db="EMBL/GenBank/DDBJ databases">
        <authorList>
            <person name="Varghese N."/>
            <person name="Submissions S."/>
        </authorList>
    </citation>
    <scope>NUCLEOTIDE SEQUENCE [LARGE SCALE GENOMIC DNA]</scope>
    <source>
        <strain evidence="4">CIP 108523</strain>
    </source>
</reference>
<evidence type="ECO:0000313" key="4">
    <source>
        <dbReference type="Proteomes" id="UP000242915"/>
    </source>
</evidence>